<accession>A0A6A4S0F8</accession>
<reference evidence="1 2" key="1">
    <citation type="submission" date="2019-06" db="EMBL/GenBank/DDBJ databases">
        <title>Draft genomes of female and male turbot (Scophthalmus maximus).</title>
        <authorList>
            <person name="Xu H."/>
            <person name="Xu X.-W."/>
            <person name="Shao C."/>
            <person name="Chen S."/>
        </authorList>
    </citation>
    <scope>NUCLEOTIDE SEQUENCE [LARGE SCALE GENOMIC DNA]</scope>
    <source>
        <strain evidence="1">Ysfricsl-2016a</strain>
        <tissue evidence="1">Blood</tissue>
    </source>
</reference>
<dbReference type="Proteomes" id="UP000438429">
    <property type="component" value="Unassembled WGS sequence"/>
</dbReference>
<dbReference type="EMBL" id="VEVO01000019">
    <property type="protein sequence ID" value="KAF0026009.1"/>
    <property type="molecule type" value="Genomic_DNA"/>
</dbReference>
<gene>
    <name evidence="1" type="ORF">F2P81_020746</name>
</gene>
<name>A0A6A4S0F8_SCOMX</name>
<sequence>MGEMDCLHETNGGRFLQMILLRSTEDIEVTCRRNLNSNCNIDDILGCKKQQQQQEECFKANQYLALSHPRGTDESKKKEPINYVKHALSSGSPEWAGGLMGMFTVRDDGLAAAVETSGVGRGLKNSHPTEEACGINEEQDPKASAFNTSCAIPVLQRKGVNSYPLIIEAFPA</sequence>
<organism evidence="1 2">
    <name type="scientific">Scophthalmus maximus</name>
    <name type="common">Turbot</name>
    <name type="synonym">Psetta maxima</name>
    <dbReference type="NCBI Taxonomy" id="52904"/>
    <lineage>
        <taxon>Eukaryota</taxon>
        <taxon>Metazoa</taxon>
        <taxon>Chordata</taxon>
        <taxon>Craniata</taxon>
        <taxon>Vertebrata</taxon>
        <taxon>Euteleostomi</taxon>
        <taxon>Actinopterygii</taxon>
        <taxon>Neopterygii</taxon>
        <taxon>Teleostei</taxon>
        <taxon>Neoteleostei</taxon>
        <taxon>Acanthomorphata</taxon>
        <taxon>Carangaria</taxon>
        <taxon>Pleuronectiformes</taxon>
        <taxon>Pleuronectoidei</taxon>
        <taxon>Scophthalmidae</taxon>
        <taxon>Scophthalmus</taxon>
    </lineage>
</organism>
<proteinExistence type="predicted"/>
<dbReference type="AlphaFoldDB" id="A0A6A4S0F8"/>
<comment type="caution">
    <text evidence="1">The sequence shown here is derived from an EMBL/GenBank/DDBJ whole genome shotgun (WGS) entry which is preliminary data.</text>
</comment>
<protein>
    <submittedName>
        <fullName evidence="1">Uncharacterized protein</fullName>
    </submittedName>
</protein>
<evidence type="ECO:0000313" key="2">
    <source>
        <dbReference type="Proteomes" id="UP000438429"/>
    </source>
</evidence>
<evidence type="ECO:0000313" key="1">
    <source>
        <dbReference type="EMBL" id="KAF0026009.1"/>
    </source>
</evidence>